<dbReference type="InterPro" id="IPR003646">
    <property type="entry name" value="SH3-like_bac-type"/>
</dbReference>
<dbReference type="GO" id="GO:0016810">
    <property type="term" value="F:hydrolase activity, acting on carbon-nitrogen (but not peptide) bonds"/>
    <property type="evidence" value="ECO:0007669"/>
    <property type="project" value="InterPro"/>
</dbReference>
<gene>
    <name evidence="5" type="ORF">IAB73_03630</name>
</gene>
<dbReference type="Pfam" id="PF01522">
    <property type="entry name" value="Polysacc_deac_1"/>
    <property type="match status" value="1"/>
</dbReference>
<evidence type="ECO:0000313" key="6">
    <source>
        <dbReference type="Proteomes" id="UP000886887"/>
    </source>
</evidence>
<dbReference type="InterPro" id="IPR050248">
    <property type="entry name" value="Polysacc_deacetylase_ArnD"/>
</dbReference>
<evidence type="ECO:0000256" key="3">
    <source>
        <dbReference type="SAM" id="MobiDB-lite"/>
    </source>
</evidence>
<dbReference type="GO" id="GO:0016020">
    <property type="term" value="C:membrane"/>
    <property type="evidence" value="ECO:0007669"/>
    <property type="project" value="TreeGrafter"/>
</dbReference>
<dbReference type="EMBL" id="DVFJ01000009">
    <property type="protein sequence ID" value="HIQ71286.1"/>
    <property type="molecule type" value="Genomic_DNA"/>
</dbReference>
<keyword evidence="2" id="KW-0378">Hydrolase</keyword>
<dbReference type="Proteomes" id="UP000886887">
    <property type="component" value="Unassembled WGS sequence"/>
</dbReference>
<dbReference type="CDD" id="cd10954">
    <property type="entry name" value="CE4_CtAXE_like"/>
    <property type="match status" value="1"/>
</dbReference>
<organism evidence="5 6">
    <name type="scientific">Candidatus Onthenecus intestinigallinarum</name>
    <dbReference type="NCBI Taxonomy" id="2840875"/>
    <lineage>
        <taxon>Bacteria</taxon>
        <taxon>Bacillati</taxon>
        <taxon>Bacillota</taxon>
        <taxon>Clostridia</taxon>
        <taxon>Eubacteriales</taxon>
        <taxon>Candidatus Onthenecus</taxon>
    </lineage>
</organism>
<protein>
    <submittedName>
        <fullName evidence="5">Polysaccharide deacetylase family protein</fullName>
    </submittedName>
</protein>
<dbReference type="Gene3D" id="3.20.20.370">
    <property type="entry name" value="Glycoside hydrolase/deacetylase"/>
    <property type="match status" value="1"/>
</dbReference>
<comment type="caution">
    <text evidence="5">The sequence shown here is derived from an EMBL/GenBank/DDBJ whole genome shotgun (WGS) entry which is preliminary data.</text>
</comment>
<dbReference type="InterPro" id="IPR002509">
    <property type="entry name" value="NODB_dom"/>
</dbReference>
<keyword evidence="1" id="KW-0479">Metal-binding</keyword>
<dbReference type="Pfam" id="PF08239">
    <property type="entry name" value="SH3_3"/>
    <property type="match status" value="1"/>
</dbReference>
<feature type="region of interest" description="Disordered" evidence="3">
    <location>
        <begin position="306"/>
        <end position="332"/>
    </location>
</feature>
<sequence length="539" mass="58350">MLPMLFAPARAESVAFTHGDVAMHSAPSPDAQVIARIAGGSQMTVLDASGDWWHVSFGPLTGYMEAASLDVPGGVSPVPTAGPAAASTADAASTPSSPYRFAPDEAVLVHQVGYSESLVDYQAHLATSIFYPVTGVPAMDEAIVRWAKDTHAVHLASLEDLSNAHPEADAESELTVHYNAYLTDRYVGVLEAGWYRSPFLAREEDVLRTFNADLSTGQLLTYGDIFRRDRLDDVCALLASRLAQISALEGDMPEVDVGWLQNLVLTDTGVAIALARGEYLPAYLGAQLVVLPYAEIADLMQIPVPQARPQTPQPAKTDAPQTGPRTIDPTRPMVALTFDDGPSEYTSEILDLLTQYGGAATFCVVGNRISSYPDQIRAIAAQGSEIATHTWSHQKLTSLGAESMERQIVRPIEAVHEIVDVPVRFIRPPYGSVDSNVRAVARKLGMPIVLWSIDTEDWRTMNADKTARAILKNVKNGSIVLMHDVHQPTLQAMRTVIPELAARGYQMVTLSELYSVREGGAQPGVVYSHLDPSKIVTSR</sequence>
<feature type="domain" description="NodB homology" evidence="4">
    <location>
        <begin position="332"/>
        <end position="508"/>
    </location>
</feature>
<dbReference type="GO" id="GO:0005975">
    <property type="term" value="P:carbohydrate metabolic process"/>
    <property type="evidence" value="ECO:0007669"/>
    <property type="project" value="InterPro"/>
</dbReference>
<reference evidence="5" key="1">
    <citation type="submission" date="2020-10" db="EMBL/GenBank/DDBJ databases">
        <authorList>
            <person name="Gilroy R."/>
        </authorList>
    </citation>
    <scope>NUCLEOTIDE SEQUENCE</scope>
    <source>
        <strain evidence="5">ChiSxjej2B14-6234</strain>
    </source>
</reference>
<dbReference type="PANTHER" id="PTHR10587">
    <property type="entry name" value="GLYCOSYL TRANSFERASE-RELATED"/>
    <property type="match status" value="1"/>
</dbReference>
<name>A0A9D1CPW9_9FIRM</name>
<evidence type="ECO:0000256" key="1">
    <source>
        <dbReference type="ARBA" id="ARBA00022723"/>
    </source>
</evidence>
<dbReference type="PANTHER" id="PTHR10587:SF133">
    <property type="entry name" value="CHITIN DEACETYLASE 1-RELATED"/>
    <property type="match status" value="1"/>
</dbReference>
<dbReference type="GO" id="GO:0046872">
    <property type="term" value="F:metal ion binding"/>
    <property type="evidence" value="ECO:0007669"/>
    <property type="project" value="UniProtKB-KW"/>
</dbReference>
<reference evidence="5" key="2">
    <citation type="journal article" date="2021" name="PeerJ">
        <title>Extensive microbial diversity within the chicken gut microbiome revealed by metagenomics and culture.</title>
        <authorList>
            <person name="Gilroy R."/>
            <person name="Ravi A."/>
            <person name="Getino M."/>
            <person name="Pursley I."/>
            <person name="Horton D.L."/>
            <person name="Alikhan N.F."/>
            <person name="Baker D."/>
            <person name="Gharbi K."/>
            <person name="Hall N."/>
            <person name="Watson M."/>
            <person name="Adriaenssens E.M."/>
            <person name="Foster-Nyarko E."/>
            <person name="Jarju S."/>
            <person name="Secka A."/>
            <person name="Antonio M."/>
            <person name="Oren A."/>
            <person name="Chaudhuri R.R."/>
            <person name="La Ragione R."/>
            <person name="Hildebrand F."/>
            <person name="Pallen M.J."/>
        </authorList>
    </citation>
    <scope>NUCLEOTIDE SEQUENCE</scope>
    <source>
        <strain evidence="5">ChiSxjej2B14-6234</strain>
    </source>
</reference>
<evidence type="ECO:0000313" key="5">
    <source>
        <dbReference type="EMBL" id="HIQ71286.1"/>
    </source>
</evidence>
<evidence type="ECO:0000259" key="4">
    <source>
        <dbReference type="PROSITE" id="PS51677"/>
    </source>
</evidence>
<dbReference type="InterPro" id="IPR011330">
    <property type="entry name" value="Glyco_hydro/deAcase_b/a-brl"/>
</dbReference>
<dbReference type="SUPFAM" id="SSF88713">
    <property type="entry name" value="Glycoside hydrolase/deacetylase"/>
    <property type="match status" value="1"/>
</dbReference>
<accession>A0A9D1CPW9</accession>
<proteinExistence type="predicted"/>
<dbReference type="Gene3D" id="2.30.30.40">
    <property type="entry name" value="SH3 Domains"/>
    <property type="match status" value="1"/>
</dbReference>
<dbReference type="PROSITE" id="PS51677">
    <property type="entry name" value="NODB"/>
    <property type="match status" value="1"/>
</dbReference>
<evidence type="ECO:0000256" key="2">
    <source>
        <dbReference type="ARBA" id="ARBA00022801"/>
    </source>
</evidence>
<feature type="compositionally biased region" description="Polar residues" evidence="3">
    <location>
        <begin position="308"/>
        <end position="324"/>
    </location>
</feature>
<dbReference type="AlphaFoldDB" id="A0A9D1CPW9"/>